<dbReference type="Proteomes" id="UP001642540">
    <property type="component" value="Unassembled WGS sequence"/>
</dbReference>
<evidence type="ECO:0000313" key="3">
    <source>
        <dbReference type="EMBL" id="CAL8111243.1"/>
    </source>
</evidence>
<organism evidence="3 4">
    <name type="scientific">Orchesella dallaii</name>
    <dbReference type="NCBI Taxonomy" id="48710"/>
    <lineage>
        <taxon>Eukaryota</taxon>
        <taxon>Metazoa</taxon>
        <taxon>Ecdysozoa</taxon>
        <taxon>Arthropoda</taxon>
        <taxon>Hexapoda</taxon>
        <taxon>Collembola</taxon>
        <taxon>Entomobryomorpha</taxon>
        <taxon>Entomobryoidea</taxon>
        <taxon>Orchesellidae</taxon>
        <taxon>Orchesellinae</taxon>
        <taxon>Orchesella</taxon>
    </lineage>
</organism>
<name>A0ABP1QTF6_9HEXA</name>
<dbReference type="Gene3D" id="3.40.50.300">
    <property type="entry name" value="P-loop containing nucleotide triphosphate hydrolases"/>
    <property type="match status" value="1"/>
</dbReference>
<accession>A0ABP1QTF6</accession>
<dbReference type="InterPro" id="IPR003593">
    <property type="entry name" value="AAA+_ATPase"/>
</dbReference>
<evidence type="ECO:0000313" key="4">
    <source>
        <dbReference type="Proteomes" id="UP001642540"/>
    </source>
</evidence>
<keyword evidence="4" id="KW-1185">Reference proteome</keyword>
<dbReference type="EMBL" id="CAXLJM020000046">
    <property type="protein sequence ID" value="CAL8111243.1"/>
    <property type="molecule type" value="Genomic_DNA"/>
</dbReference>
<feature type="domain" description="AAA+ ATPase" evidence="1">
    <location>
        <begin position="138"/>
        <end position="282"/>
    </location>
</feature>
<dbReference type="SMART" id="SM00382">
    <property type="entry name" value="AAA"/>
    <property type="match status" value="1"/>
</dbReference>
<dbReference type="PANTHER" id="PTHR23074:SF83">
    <property type="entry name" value="VACUOLAR PROTEIN SORTING-ASSOCIATED PROTEIN 4A"/>
    <property type="match status" value="1"/>
</dbReference>
<dbReference type="PANTHER" id="PTHR23074">
    <property type="entry name" value="AAA DOMAIN-CONTAINING"/>
    <property type="match status" value="1"/>
</dbReference>
<dbReference type="InterPro" id="IPR027417">
    <property type="entry name" value="P-loop_NTPase"/>
</dbReference>
<dbReference type="SUPFAM" id="SSF52540">
    <property type="entry name" value="P-loop containing nucleoside triphosphate hydrolases"/>
    <property type="match status" value="1"/>
</dbReference>
<comment type="caution">
    <text evidence="3">The sequence shown here is derived from an EMBL/GenBank/DDBJ whole genome shotgun (WGS) entry which is preliminary data.</text>
</comment>
<protein>
    <recommendedName>
        <fullName evidence="1">AAA+ ATPase domain-containing protein</fullName>
    </recommendedName>
</protein>
<gene>
    <name evidence="3" type="ORF">ODALV1_LOCUS14859</name>
    <name evidence="2" type="ORF">ODALV1_LOCUS3242</name>
</gene>
<dbReference type="EMBL" id="CAXLJM020000008">
    <property type="protein sequence ID" value="CAL8075647.1"/>
    <property type="molecule type" value="Genomic_DNA"/>
</dbReference>
<reference evidence="3 4" key="1">
    <citation type="submission" date="2024-08" db="EMBL/GenBank/DDBJ databases">
        <authorList>
            <person name="Cucini C."/>
            <person name="Frati F."/>
        </authorList>
    </citation>
    <scope>NUCLEOTIDE SEQUENCE [LARGE SCALE GENOMIC DNA]</scope>
</reference>
<sequence length="436" mass="49196">MDLRKTLEEIDTALNNAKSQKEARNMVSAVRSVILSLEKCNSVLQIENLCAEDKSEVTRRINLITVELAGFLEVKSIVKQPRENSSAQNVMQIDNIIVTPTHDIHLSDLIGLKKPKLALMESILLPIILQSSYEMSMKYNGVLLFGPTGVGKSSIVRAVVNECSMHLQKMSLSPVTFFNFSMNHILGAYHGHTEKNLSYLFDKANEKQPSVILIDEIDSLTMKRTENERESTRKIKNHLLSLMDGLAGHARITVVGTTNKAEDMDVGFLRRFDRRCYIGLPNAKEREFVLRKCIGELQVDDETINFAEFADNTYNFSPSDIKSFVKLAYHNAHWRDMACAMLEQLETRGVIIPDNLQTTASFKRITNEALADARRCITATNNTKDVMDLESFAKLYATDYDDPTVFINDPCNFPHCPTNWLTAIQCCICSIAEILD</sequence>
<proteinExistence type="predicted"/>
<dbReference type="InterPro" id="IPR050304">
    <property type="entry name" value="MT-severing_AAA_ATPase"/>
</dbReference>
<dbReference type="InterPro" id="IPR003959">
    <property type="entry name" value="ATPase_AAA_core"/>
</dbReference>
<dbReference type="Pfam" id="PF00004">
    <property type="entry name" value="AAA"/>
    <property type="match status" value="1"/>
</dbReference>
<dbReference type="Gene3D" id="1.10.8.60">
    <property type="match status" value="1"/>
</dbReference>
<evidence type="ECO:0000259" key="1">
    <source>
        <dbReference type="SMART" id="SM00382"/>
    </source>
</evidence>
<evidence type="ECO:0000313" key="2">
    <source>
        <dbReference type="EMBL" id="CAL8075647.1"/>
    </source>
</evidence>